<evidence type="ECO:0000313" key="2">
    <source>
        <dbReference type="Proteomes" id="UP001183643"/>
    </source>
</evidence>
<comment type="caution">
    <text evidence="1">The sequence shown here is derived from an EMBL/GenBank/DDBJ whole genome shotgun (WGS) entry which is preliminary data.</text>
</comment>
<sequence length="63" mass="6518">MSLAACRGRAPIAPPADLLTGALPGIGADAGIRLLLRLTGWHADLPPAHITALIRTVQDNGLR</sequence>
<dbReference type="EMBL" id="JAVDYB010000001">
    <property type="protein sequence ID" value="MDR7274715.1"/>
    <property type="molecule type" value="Genomic_DNA"/>
</dbReference>
<name>A0AAE3YJM9_9ACTN</name>
<evidence type="ECO:0000313" key="1">
    <source>
        <dbReference type="EMBL" id="MDR7274715.1"/>
    </source>
</evidence>
<dbReference type="RefSeq" id="WP_310364742.1">
    <property type="nucleotide sequence ID" value="NZ_JAVDYB010000001.1"/>
</dbReference>
<dbReference type="AlphaFoldDB" id="A0AAE3YJM9"/>
<protein>
    <submittedName>
        <fullName evidence="1">TctA family transporter</fullName>
    </submittedName>
</protein>
<keyword evidence="2" id="KW-1185">Reference proteome</keyword>
<proteinExistence type="predicted"/>
<dbReference type="Proteomes" id="UP001183643">
    <property type="component" value="Unassembled WGS sequence"/>
</dbReference>
<accession>A0AAE3YJM9</accession>
<reference evidence="1" key="1">
    <citation type="submission" date="2023-07" db="EMBL/GenBank/DDBJ databases">
        <title>Sequencing the genomes of 1000 actinobacteria strains.</title>
        <authorList>
            <person name="Klenk H.-P."/>
        </authorList>
    </citation>
    <scope>NUCLEOTIDE SEQUENCE</scope>
    <source>
        <strain evidence="1">DSM 44707</strain>
    </source>
</reference>
<organism evidence="1 2">
    <name type="scientific">Catenuloplanes atrovinosus</name>
    <dbReference type="NCBI Taxonomy" id="137266"/>
    <lineage>
        <taxon>Bacteria</taxon>
        <taxon>Bacillati</taxon>
        <taxon>Actinomycetota</taxon>
        <taxon>Actinomycetes</taxon>
        <taxon>Micromonosporales</taxon>
        <taxon>Micromonosporaceae</taxon>
        <taxon>Catenuloplanes</taxon>
    </lineage>
</organism>
<gene>
    <name evidence="1" type="ORF">J2S41_001493</name>
</gene>